<sequence length="68" mass="8000">MLDDTRHRVEPGTHVHVLWMVTTDIFYDFYLVLCRLRATYRRIGLLSEEEDKIESLFADAVSQDVSII</sequence>
<keyword evidence="1" id="KW-0472">Membrane</keyword>
<keyword evidence="1" id="KW-1133">Transmembrane helix</keyword>
<dbReference type="EMBL" id="MU005580">
    <property type="protein sequence ID" value="KAF2684686.1"/>
    <property type="molecule type" value="Genomic_DNA"/>
</dbReference>
<keyword evidence="3" id="KW-1185">Reference proteome</keyword>
<evidence type="ECO:0000313" key="2">
    <source>
        <dbReference type="EMBL" id="KAF2684686.1"/>
    </source>
</evidence>
<name>A0A6G1J2E1_9PLEO</name>
<proteinExistence type="predicted"/>
<feature type="transmembrane region" description="Helical" evidence="1">
    <location>
        <begin position="15"/>
        <end position="33"/>
    </location>
</feature>
<protein>
    <submittedName>
        <fullName evidence="2">Uncharacterized protein</fullName>
    </submittedName>
</protein>
<dbReference type="AlphaFoldDB" id="A0A6G1J2E1"/>
<keyword evidence="1" id="KW-0812">Transmembrane</keyword>
<gene>
    <name evidence="2" type="ORF">K458DRAFT_25520</name>
</gene>
<evidence type="ECO:0000256" key="1">
    <source>
        <dbReference type="SAM" id="Phobius"/>
    </source>
</evidence>
<evidence type="ECO:0000313" key="3">
    <source>
        <dbReference type="Proteomes" id="UP000799291"/>
    </source>
</evidence>
<reference evidence="2" key="1">
    <citation type="journal article" date="2020" name="Stud. Mycol.">
        <title>101 Dothideomycetes genomes: a test case for predicting lifestyles and emergence of pathogens.</title>
        <authorList>
            <person name="Haridas S."/>
            <person name="Albert R."/>
            <person name="Binder M."/>
            <person name="Bloem J."/>
            <person name="Labutti K."/>
            <person name="Salamov A."/>
            <person name="Andreopoulos B."/>
            <person name="Baker S."/>
            <person name="Barry K."/>
            <person name="Bills G."/>
            <person name="Bluhm B."/>
            <person name="Cannon C."/>
            <person name="Castanera R."/>
            <person name="Culley D."/>
            <person name="Daum C."/>
            <person name="Ezra D."/>
            <person name="Gonzalez J."/>
            <person name="Henrissat B."/>
            <person name="Kuo A."/>
            <person name="Liang C."/>
            <person name="Lipzen A."/>
            <person name="Lutzoni F."/>
            <person name="Magnuson J."/>
            <person name="Mondo S."/>
            <person name="Nolan M."/>
            <person name="Ohm R."/>
            <person name="Pangilinan J."/>
            <person name="Park H.-J."/>
            <person name="Ramirez L."/>
            <person name="Alfaro M."/>
            <person name="Sun H."/>
            <person name="Tritt A."/>
            <person name="Yoshinaga Y."/>
            <person name="Zwiers L.-H."/>
            <person name="Turgeon B."/>
            <person name="Goodwin S."/>
            <person name="Spatafora J."/>
            <person name="Crous P."/>
            <person name="Grigoriev I."/>
        </authorList>
    </citation>
    <scope>NUCLEOTIDE SEQUENCE</scope>
    <source>
        <strain evidence="2">CBS 122367</strain>
    </source>
</reference>
<dbReference type="Proteomes" id="UP000799291">
    <property type="component" value="Unassembled WGS sequence"/>
</dbReference>
<accession>A0A6G1J2E1</accession>
<organism evidence="2 3">
    <name type="scientific">Lentithecium fluviatile CBS 122367</name>
    <dbReference type="NCBI Taxonomy" id="1168545"/>
    <lineage>
        <taxon>Eukaryota</taxon>
        <taxon>Fungi</taxon>
        <taxon>Dikarya</taxon>
        <taxon>Ascomycota</taxon>
        <taxon>Pezizomycotina</taxon>
        <taxon>Dothideomycetes</taxon>
        <taxon>Pleosporomycetidae</taxon>
        <taxon>Pleosporales</taxon>
        <taxon>Massarineae</taxon>
        <taxon>Lentitheciaceae</taxon>
        <taxon>Lentithecium</taxon>
    </lineage>
</organism>